<dbReference type="EMBL" id="CM056813">
    <property type="protein sequence ID" value="KAJ8641313.1"/>
    <property type="molecule type" value="Genomic_DNA"/>
</dbReference>
<evidence type="ECO:0000313" key="2">
    <source>
        <dbReference type="Proteomes" id="UP001234297"/>
    </source>
</evidence>
<protein>
    <submittedName>
        <fullName evidence="1">Uncharacterized protein</fullName>
    </submittedName>
</protein>
<reference evidence="1 2" key="1">
    <citation type="journal article" date="2022" name="Hortic Res">
        <title>A haplotype resolved chromosomal level avocado genome allows analysis of novel avocado genes.</title>
        <authorList>
            <person name="Nath O."/>
            <person name="Fletcher S.J."/>
            <person name="Hayward A."/>
            <person name="Shaw L.M."/>
            <person name="Masouleh A.K."/>
            <person name="Furtado A."/>
            <person name="Henry R.J."/>
            <person name="Mitter N."/>
        </authorList>
    </citation>
    <scope>NUCLEOTIDE SEQUENCE [LARGE SCALE GENOMIC DNA]</scope>
    <source>
        <strain evidence="2">cv. Hass</strain>
    </source>
</reference>
<sequence>MDLQLLLDFSKRRRRSLLLLAAFGFSGYGLYRLYHSPSLSKKRKTVVKLAKTLISVADAVSDSADSIGVVSRDLKLFLRSDSDEIPNSLKQISKIARSEEFSASLVGVTEALTIGVMRGYKSESKSEDESQMKSNFSDGVLDKLFSAAGSGFASVVVGSFARNLVLGFYSAERTVEGLDSGGVGRLGCDGSAAVPGWVNWVCSDKCRELIGDCIRLFVSTAVAVYLDKTMEINTYDDIFTGLTNPKHESKVKDMLVSVCNGAVETLVKTSHQVLAVSRSSSSSNSSSISEFDKDKAIVDRVNGTISNTTQVLDKRVLVSELSSERSPDEFKDKDNAGWVSRVSSTLAVPSNRSFVLDVTGRVTFETVRSFLDFVLWKLLDGLKRGTSAVHGEALGRGLEVMRYIGRWCRLGSQCHYGHSNGRIYPLKCRYTTTCSEKLEGKETSRTCLYAGFEFSDTFPECQIDNSQIINKLSELQLDWTDLKPSPQSARLLLLRVSWTITSYFTSLPFFEFFLACSLLFFFREKEKSSTFSGPSHRIISANSSFLGNLYITVEMSAFRAFWNSPVGPKTTHFWGPIANWGFVAAGLVDMQKPPELISGNMTAVMCVYSGLFMRFAWMVQPRNYLLLACHASNETVQLYQLSRWGRAQGYLQKKEEAEKA</sequence>
<comment type="caution">
    <text evidence="1">The sequence shown here is derived from an EMBL/GenBank/DDBJ whole genome shotgun (WGS) entry which is preliminary data.</text>
</comment>
<keyword evidence="2" id="KW-1185">Reference proteome</keyword>
<name>A0ACC2M7D4_PERAE</name>
<gene>
    <name evidence="1" type="ORF">MRB53_018007</name>
</gene>
<accession>A0ACC2M7D4</accession>
<dbReference type="Proteomes" id="UP001234297">
    <property type="component" value="Chromosome 5"/>
</dbReference>
<organism evidence="1 2">
    <name type="scientific">Persea americana</name>
    <name type="common">Avocado</name>
    <dbReference type="NCBI Taxonomy" id="3435"/>
    <lineage>
        <taxon>Eukaryota</taxon>
        <taxon>Viridiplantae</taxon>
        <taxon>Streptophyta</taxon>
        <taxon>Embryophyta</taxon>
        <taxon>Tracheophyta</taxon>
        <taxon>Spermatophyta</taxon>
        <taxon>Magnoliopsida</taxon>
        <taxon>Magnoliidae</taxon>
        <taxon>Laurales</taxon>
        <taxon>Lauraceae</taxon>
        <taxon>Persea</taxon>
    </lineage>
</organism>
<evidence type="ECO:0000313" key="1">
    <source>
        <dbReference type="EMBL" id="KAJ8641313.1"/>
    </source>
</evidence>
<proteinExistence type="predicted"/>